<dbReference type="AlphaFoldDB" id="A0A0R3WPK1"/>
<protein>
    <submittedName>
        <fullName evidence="4">ALMS_motif domain-containing protein</fullName>
    </submittedName>
</protein>
<keyword evidence="3" id="KW-1185">Reference proteome</keyword>
<sequence>YEELRHCHDVGDERIFLLLFDLSAQRSHHQTGPSRPVFFSPSLTTSPASGMGGAVVPGTKKTSPLPSTRLSHQRNEVLSPMYQLPKFVNSPPRNLEMSPKQKARLDELRLEKANCEQFRRKNNQLGMLCPA</sequence>
<evidence type="ECO:0000313" key="3">
    <source>
        <dbReference type="Proteomes" id="UP000274429"/>
    </source>
</evidence>
<evidence type="ECO:0000313" key="4">
    <source>
        <dbReference type="WBParaSite" id="TTAC_0000269101-mRNA-1"/>
    </source>
</evidence>
<dbReference type="Proteomes" id="UP000274429">
    <property type="component" value="Unassembled WGS sequence"/>
</dbReference>
<reference evidence="4" key="1">
    <citation type="submission" date="2017-02" db="UniProtKB">
        <authorList>
            <consortium name="WormBaseParasite"/>
        </authorList>
    </citation>
    <scope>IDENTIFICATION</scope>
</reference>
<dbReference type="EMBL" id="UYWX01001369">
    <property type="protein sequence ID" value="VDM20858.1"/>
    <property type="molecule type" value="Genomic_DNA"/>
</dbReference>
<dbReference type="STRING" id="6205.A0A0R3WPK1"/>
<feature type="region of interest" description="Disordered" evidence="1">
    <location>
        <begin position="30"/>
        <end position="76"/>
    </location>
</feature>
<gene>
    <name evidence="2" type="ORF">TTAC_LOCUS2676</name>
</gene>
<dbReference type="OrthoDB" id="10644523at2759"/>
<feature type="compositionally biased region" description="Polar residues" evidence="1">
    <location>
        <begin position="60"/>
        <end position="70"/>
    </location>
</feature>
<evidence type="ECO:0000256" key="1">
    <source>
        <dbReference type="SAM" id="MobiDB-lite"/>
    </source>
</evidence>
<dbReference type="WBParaSite" id="TTAC_0000269101-mRNA-1">
    <property type="protein sequence ID" value="TTAC_0000269101-mRNA-1"/>
    <property type="gene ID" value="TTAC_0000269101"/>
</dbReference>
<accession>A0A0R3WPK1</accession>
<evidence type="ECO:0000313" key="2">
    <source>
        <dbReference type="EMBL" id="VDM20858.1"/>
    </source>
</evidence>
<organism evidence="4">
    <name type="scientific">Hydatigena taeniaeformis</name>
    <name type="common">Feline tapeworm</name>
    <name type="synonym">Taenia taeniaeformis</name>
    <dbReference type="NCBI Taxonomy" id="6205"/>
    <lineage>
        <taxon>Eukaryota</taxon>
        <taxon>Metazoa</taxon>
        <taxon>Spiralia</taxon>
        <taxon>Lophotrochozoa</taxon>
        <taxon>Platyhelminthes</taxon>
        <taxon>Cestoda</taxon>
        <taxon>Eucestoda</taxon>
        <taxon>Cyclophyllidea</taxon>
        <taxon>Taeniidae</taxon>
        <taxon>Hydatigera</taxon>
    </lineage>
</organism>
<reference evidence="2 3" key="2">
    <citation type="submission" date="2018-11" db="EMBL/GenBank/DDBJ databases">
        <authorList>
            <consortium name="Pathogen Informatics"/>
        </authorList>
    </citation>
    <scope>NUCLEOTIDE SEQUENCE [LARGE SCALE GENOMIC DNA]</scope>
</reference>
<proteinExistence type="predicted"/>
<name>A0A0R3WPK1_HYDTA</name>